<evidence type="ECO:0000313" key="1">
    <source>
        <dbReference type="EMBL" id="KAF9984766.1"/>
    </source>
</evidence>
<name>A0A9P6SP94_9FUNG</name>
<feature type="non-terminal residue" evidence="1">
    <location>
        <position position="105"/>
    </location>
</feature>
<gene>
    <name evidence="1" type="ORF">BGZ65_012681</name>
</gene>
<evidence type="ECO:0000313" key="2">
    <source>
        <dbReference type="Proteomes" id="UP000749646"/>
    </source>
</evidence>
<sequence>MAHYNTTAATGSTTPTPITLAGEPLCYRSLSAPSLLHLPDIHQNIYVPSQSACHPNQALFLIGMAGRLTTTTTTTTTTTAAPAISTAASTVGEFVSDFLRTGTTI</sequence>
<dbReference type="EMBL" id="JAAAHW010003356">
    <property type="protein sequence ID" value="KAF9984766.1"/>
    <property type="molecule type" value="Genomic_DNA"/>
</dbReference>
<dbReference type="AlphaFoldDB" id="A0A9P6SP94"/>
<reference evidence="1" key="1">
    <citation type="journal article" date="2020" name="Fungal Divers.">
        <title>Resolving the Mortierellaceae phylogeny through synthesis of multi-gene phylogenetics and phylogenomics.</title>
        <authorList>
            <person name="Vandepol N."/>
            <person name="Liber J."/>
            <person name="Desiro A."/>
            <person name="Na H."/>
            <person name="Kennedy M."/>
            <person name="Barry K."/>
            <person name="Grigoriev I.V."/>
            <person name="Miller A.N."/>
            <person name="O'Donnell K."/>
            <person name="Stajich J.E."/>
            <person name="Bonito G."/>
        </authorList>
    </citation>
    <scope>NUCLEOTIDE SEQUENCE</scope>
    <source>
        <strain evidence="1">MES-2147</strain>
    </source>
</reference>
<organism evidence="1 2">
    <name type="scientific">Modicella reniformis</name>
    <dbReference type="NCBI Taxonomy" id="1440133"/>
    <lineage>
        <taxon>Eukaryota</taxon>
        <taxon>Fungi</taxon>
        <taxon>Fungi incertae sedis</taxon>
        <taxon>Mucoromycota</taxon>
        <taxon>Mortierellomycotina</taxon>
        <taxon>Mortierellomycetes</taxon>
        <taxon>Mortierellales</taxon>
        <taxon>Mortierellaceae</taxon>
        <taxon>Modicella</taxon>
    </lineage>
</organism>
<comment type="caution">
    <text evidence="1">The sequence shown here is derived from an EMBL/GenBank/DDBJ whole genome shotgun (WGS) entry which is preliminary data.</text>
</comment>
<accession>A0A9P6SP94</accession>
<protein>
    <submittedName>
        <fullName evidence="1">Uncharacterized protein</fullName>
    </submittedName>
</protein>
<dbReference type="Proteomes" id="UP000749646">
    <property type="component" value="Unassembled WGS sequence"/>
</dbReference>
<proteinExistence type="predicted"/>
<keyword evidence="2" id="KW-1185">Reference proteome</keyword>